<dbReference type="Pfam" id="PF01047">
    <property type="entry name" value="MarR"/>
    <property type="match status" value="1"/>
</dbReference>
<sequence>MTTIAPLAPAPPTAEDPSLGTVGTLRAAVLVLSRRLRHQVGAQAAATGGVDAEVSSTEVAVLARIRRCAPVTPSDLARAEHLRPPSMTAILERLAQLDLVRREPHPHDGRRVLVSLTPEGLAFLERTREVRTRWLAGQFDQLDAADQAALTAAAGALARLAELP</sequence>
<reference evidence="2 3" key="1">
    <citation type="submission" date="2019-05" db="EMBL/GenBank/DDBJ databases">
        <title>Nakamurella sp. N5BH11, whole genome shotgun sequence.</title>
        <authorList>
            <person name="Tuo L."/>
        </authorList>
    </citation>
    <scope>NUCLEOTIDE SEQUENCE [LARGE SCALE GENOMIC DNA]</scope>
    <source>
        <strain evidence="2 3">N5BH11</strain>
    </source>
</reference>
<dbReference type="InterPro" id="IPR000835">
    <property type="entry name" value="HTH_MarR-typ"/>
</dbReference>
<protein>
    <submittedName>
        <fullName evidence="2">MarR family transcriptional regulator</fullName>
    </submittedName>
</protein>
<evidence type="ECO:0000259" key="1">
    <source>
        <dbReference type="PROSITE" id="PS50995"/>
    </source>
</evidence>
<evidence type="ECO:0000313" key="3">
    <source>
        <dbReference type="Proteomes" id="UP000306985"/>
    </source>
</evidence>
<evidence type="ECO:0000313" key="2">
    <source>
        <dbReference type="EMBL" id="TKV56142.1"/>
    </source>
</evidence>
<dbReference type="OrthoDB" id="9804055at2"/>
<dbReference type="GO" id="GO:0003700">
    <property type="term" value="F:DNA-binding transcription factor activity"/>
    <property type="evidence" value="ECO:0007669"/>
    <property type="project" value="InterPro"/>
</dbReference>
<dbReference type="SMART" id="SM00347">
    <property type="entry name" value="HTH_MARR"/>
    <property type="match status" value="1"/>
</dbReference>
<dbReference type="InterPro" id="IPR036390">
    <property type="entry name" value="WH_DNA-bd_sf"/>
</dbReference>
<proteinExistence type="predicted"/>
<name>A0A4U6Q6D3_9ACTN</name>
<feature type="domain" description="HTH marR-type" evidence="1">
    <location>
        <begin position="22"/>
        <end position="159"/>
    </location>
</feature>
<dbReference type="InterPro" id="IPR052526">
    <property type="entry name" value="HTH-type_Bedaq_tolerance"/>
</dbReference>
<dbReference type="InterPro" id="IPR036388">
    <property type="entry name" value="WH-like_DNA-bd_sf"/>
</dbReference>
<dbReference type="PROSITE" id="PS50995">
    <property type="entry name" value="HTH_MARR_2"/>
    <property type="match status" value="1"/>
</dbReference>
<organism evidence="2 3">
    <name type="scientific">Nakamurella flava</name>
    <dbReference type="NCBI Taxonomy" id="2576308"/>
    <lineage>
        <taxon>Bacteria</taxon>
        <taxon>Bacillati</taxon>
        <taxon>Actinomycetota</taxon>
        <taxon>Actinomycetes</taxon>
        <taxon>Nakamurellales</taxon>
        <taxon>Nakamurellaceae</taxon>
        <taxon>Nakamurella</taxon>
    </lineage>
</organism>
<gene>
    <name evidence="2" type="ORF">FDO65_21425</name>
</gene>
<dbReference type="EMBL" id="SZZH01000008">
    <property type="protein sequence ID" value="TKV56142.1"/>
    <property type="molecule type" value="Genomic_DNA"/>
</dbReference>
<dbReference type="AlphaFoldDB" id="A0A4U6Q6D3"/>
<dbReference type="Gene3D" id="1.10.10.10">
    <property type="entry name" value="Winged helix-like DNA-binding domain superfamily/Winged helix DNA-binding domain"/>
    <property type="match status" value="1"/>
</dbReference>
<dbReference type="SUPFAM" id="SSF46785">
    <property type="entry name" value="Winged helix' DNA-binding domain"/>
    <property type="match status" value="1"/>
</dbReference>
<accession>A0A4U6Q6D3</accession>
<dbReference type="PANTHER" id="PTHR39515:SF2">
    <property type="entry name" value="HTH-TYPE TRANSCRIPTIONAL REGULATOR RV0880"/>
    <property type="match status" value="1"/>
</dbReference>
<keyword evidence="3" id="KW-1185">Reference proteome</keyword>
<dbReference type="Proteomes" id="UP000306985">
    <property type="component" value="Unassembled WGS sequence"/>
</dbReference>
<dbReference type="RefSeq" id="WP_137451798.1">
    <property type="nucleotide sequence ID" value="NZ_SZZH01000008.1"/>
</dbReference>
<dbReference type="PANTHER" id="PTHR39515">
    <property type="entry name" value="CONSERVED PROTEIN"/>
    <property type="match status" value="1"/>
</dbReference>
<comment type="caution">
    <text evidence="2">The sequence shown here is derived from an EMBL/GenBank/DDBJ whole genome shotgun (WGS) entry which is preliminary data.</text>
</comment>